<evidence type="ECO:0000313" key="3">
    <source>
        <dbReference type="Proteomes" id="UP001589774"/>
    </source>
</evidence>
<dbReference type="Pfam" id="PF04450">
    <property type="entry name" value="BSP"/>
    <property type="match status" value="1"/>
</dbReference>
<reference evidence="2 3" key="1">
    <citation type="submission" date="2024-09" db="EMBL/GenBank/DDBJ databases">
        <authorList>
            <person name="Sun Q."/>
            <person name="Mori K."/>
        </authorList>
    </citation>
    <scope>NUCLEOTIDE SEQUENCE [LARGE SCALE GENOMIC DNA]</scope>
    <source>
        <strain evidence="2 3">CCM 7765</strain>
    </source>
</reference>
<accession>A0ABV6HGX5</accession>
<evidence type="ECO:0000256" key="1">
    <source>
        <dbReference type="SAM" id="SignalP"/>
    </source>
</evidence>
<dbReference type="PANTHER" id="PTHR33321:SF12">
    <property type="entry name" value="PLANT BASIC SECRETORY PROTEIN (BSP) FAMILY PROTEIN"/>
    <property type="match status" value="1"/>
</dbReference>
<feature type="chain" id="PRO_5046712261" evidence="1">
    <location>
        <begin position="25"/>
        <end position="241"/>
    </location>
</feature>
<dbReference type="Proteomes" id="UP001589774">
    <property type="component" value="Unassembled WGS sequence"/>
</dbReference>
<dbReference type="InterPro" id="IPR007541">
    <property type="entry name" value="Uncharacterised_BSP"/>
</dbReference>
<keyword evidence="1" id="KW-0732">Signal</keyword>
<dbReference type="PANTHER" id="PTHR33321">
    <property type="match status" value="1"/>
</dbReference>
<comment type="caution">
    <text evidence="2">The sequence shown here is derived from an EMBL/GenBank/DDBJ whole genome shotgun (WGS) entry which is preliminary data.</text>
</comment>
<protein>
    <submittedName>
        <fullName evidence="2">Basic secretory protein-like protein</fullName>
    </submittedName>
</protein>
<keyword evidence="3" id="KW-1185">Reference proteome</keyword>
<name>A0ABV6HGX5_9SPHI</name>
<evidence type="ECO:0000313" key="2">
    <source>
        <dbReference type="EMBL" id="MFC0318143.1"/>
    </source>
</evidence>
<dbReference type="EMBL" id="JBHLWO010000001">
    <property type="protein sequence ID" value="MFC0318143.1"/>
    <property type="molecule type" value="Genomic_DNA"/>
</dbReference>
<feature type="signal peptide" evidence="1">
    <location>
        <begin position="1"/>
        <end position="24"/>
    </location>
</feature>
<sequence length="241" mass="27769">MFISKFKVLSLIGFIYIQCQVAHAQNRWDAVDEDIKIATSVDTMKQGKYSLIFINKSVDFDTVVKKRLVEVFFINYPKEAKIYNKKTTRKVVFVIDPDYKGVAAAAGGVVRFNPLWFKKNPGDVDVVTHEVMHLVQSYPDGAGPGWITEGIADYVRFTLGVDNEGANWKLPEFDEKQSYENAYRITARFFYWIEKNIKRGTIKKLDAAMRTKTYSDIFWEKNTGKTVDELWAEYAKKPTIS</sequence>
<gene>
    <name evidence="2" type="ORF">ACFFI0_07470</name>
</gene>
<dbReference type="RefSeq" id="WP_013665339.1">
    <property type="nucleotide sequence ID" value="NZ_JBHLWO010000001.1"/>
</dbReference>
<proteinExistence type="predicted"/>
<organism evidence="2 3">
    <name type="scientific">Olivibacter oleidegradans</name>
    <dbReference type="NCBI Taxonomy" id="760123"/>
    <lineage>
        <taxon>Bacteria</taxon>
        <taxon>Pseudomonadati</taxon>
        <taxon>Bacteroidota</taxon>
        <taxon>Sphingobacteriia</taxon>
        <taxon>Sphingobacteriales</taxon>
        <taxon>Sphingobacteriaceae</taxon>
        <taxon>Olivibacter</taxon>
    </lineage>
</organism>